<dbReference type="RefSeq" id="WP_395824494.1">
    <property type="nucleotide sequence ID" value="NZ_CP043494.1"/>
</dbReference>
<organism evidence="2 3">
    <name type="scientific">Archangium minus</name>
    <dbReference type="NCBI Taxonomy" id="83450"/>
    <lineage>
        <taxon>Bacteria</taxon>
        <taxon>Pseudomonadati</taxon>
        <taxon>Myxococcota</taxon>
        <taxon>Myxococcia</taxon>
        <taxon>Myxococcales</taxon>
        <taxon>Cystobacterineae</taxon>
        <taxon>Archangiaceae</taxon>
        <taxon>Archangium</taxon>
    </lineage>
</organism>
<dbReference type="InterPro" id="IPR036359">
    <property type="entry name" value="Thiol_cytolysin_sf"/>
</dbReference>
<dbReference type="Proteomes" id="UP001611383">
    <property type="component" value="Chromosome"/>
</dbReference>
<gene>
    <name evidence="2" type="ORF">F0U60_25775</name>
</gene>
<evidence type="ECO:0008006" key="4">
    <source>
        <dbReference type="Google" id="ProtNLM"/>
    </source>
</evidence>
<sequence length="530" mass="56928">MNKLRSVLMLTGLSVAGLNACGGELGAVAPVAEGTSSVAPVGEPVSVKQELIQNQAIFDYLTQLSPLILPTQSHSESSSTQEEVRDATINVCTYTQVSETSHFDKLVSFDPNADVLWPGALVQGQSLSLGLLSPIGAPRAPGTITLTNARIDGSTPTEYVYSRTLASPSLASAQDAIQNILTAESVNYAAKIAYTMHQAHSLNEGSIKAGIAVQFAGNSLNTTFGQQWTQSKTTFLVDFTQSYYTVSFGAPAEPSAFFAPSVTLDELKPFIYNGNPPGYLSSVTYGRRLLVKFESSEDSSKVSSTLDAVFTKGKVGGSINLDYEQQKTLQNMKMTILALGGPAGSAVEVIGTGLDKITSLQKYFQDGANFSPSSPGVPLSYTVRYLSNYQPLVVASTTSYTVPSCVGKTTAMSVSLGELYIYANGETFGKGEMNYDVYVGDSLVASGRNVKRGDKESISLNVSRMVTLLQQEGNSLRVRADVWENNKKVTPGITHIFSTYLKDWSPKGYQEVIGEYKNLKVGLRYTVTPY</sequence>
<keyword evidence="1" id="KW-0732">Signal</keyword>
<feature type="chain" id="PRO_5046841864" description="Thiol-activated cytolysin" evidence="1">
    <location>
        <begin position="21"/>
        <end position="530"/>
    </location>
</feature>
<evidence type="ECO:0000313" key="2">
    <source>
        <dbReference type="EMBL" id="WNG47156.1"/>
    </source>
</evidence>
<proteinExistence type="predicted"/>
<evidence type="ECO:0000313" key="3">
    <source>
        <dbReference type="Proteomes" id="UP001611383"/>
    </source>
</evidence>
<dbReference type="Pfam" id="PF01289">
    <property type="entry name" value="Thiol_cytolysin"/>
    <property type="match status" value="1"/>
</dbReference>
<feature type="signal peptide" evidence="1">
    <location>
        <begin position="1"/>
        <end position="20"/>
    </location>
</feature>
<keyword evidence="3" id="KW-1185">Reference proteome</keyword>
<accession>A0ABY9WVB9</accession>
<dbReference type="Gene3D" id="3.40.30.40">
    <property type="entry name" value="Perfringolysin"/>
    <property type="match status" value="1"/>
</dbReference>
<evidence type="ECO:0000256" key="1">
    <source>
        <dbReference type="SAM" id="SignalP"/>
    </source>
</evidence>
<dbReference type="InterPro" id="IPR036363">
    <property type="entry name" value="Thiol_cytolysin_ab_sf"/>
</dbReference>
<reference evidence="2 3" key="1">
    <citation type="submission" date="2019-08" db="EMBL/GenBank/DDBJ databases">
        <title>Archangium and Cystobacter genomes.</title>
        <authorList>
            <person name="Chen I.-C.K."/>
            <person name="Wielgoss S."/>
        </authorList>
    </citation>
    <scope>NUCLEOTIDE SEQUENCE [LARGE SCALE GENOMIC DNA]</scope>
    <source>
        <strain evidence="2 3">Cbm 6</strain>
    </source>
</reference>
<name>A0ABY9WVB9_9BACT</name>
<dbReference type="Gene3D" id="3.90.840.10">
    <property type="entry name" value="Thiol-activated cytolysin superfamily/Thiol-activated cytolysin, alpha-beta domain"/>
    <property type="match status" value="1"/>
</dbReference>
<dbReference type="InterPro" id="IPR001869">
    <property type="entry name" value="Thiol_cytolysin"/>
</dbReference>
<dbReference type="EMBL" id="CP043494">
    <property type="protein sequence ID" value="WNG47156.1"/>
    <property type="molecule type" value="Genomic_DNA"/>
</dbReference>
<dbReference type="Gene3D" id="3.30.1040.20">
    <property type="match status" value="1"/>
</dbReference>
<protein>
    <recommendedName>
        <fullName evidence="4">Thiol-activated cytolysin</fullName>
    </recommendedName>
</protein>
<dbReference type="SUPFAM" id="SSF56978">
    <property type="entry name" value="Perfringolysin"/>
    <property type="match status" value="1"/>
</dbReference>